<evidence type="ECO:0000313" key="2">
    <source>
        <dbReference type="EMBL" id="MBE9029088.1"/>
    </source>
</evidence>
<keyword evidence="1" id="KW-0732">Signal</keyword>
<sequence>MKKQFAAIFAGVALMTGGVATAISLPSIAQAQPGAQLPMMKMLISDLDLTPAQLQQINTVRQSTRGEIEAVLTPEQKPYAQAAFGAAQEIRQNLAAMNLTPEQRQEIRGIMQSSRSELKGLLTTEQRKVIRQKVRTRLRNVRNR</sequence>
<protein>
    <submittedName>
        <fullName evidence="2">Spy/CpxP family protein refolding chaperone</fullName>
    </submittedName>
</protein>
<organism evidence="2 3">
    <name type="scientific">Romeriopsis navalis LEGE 11480</name>
    <dbReference type="NCBI Taxonomy" id="2777977"/>
    <lineage>
        <taxon>Bacteria</taxon>
        <taxon>Bacillati</taxon>
        <taxon>Cyanobacteriota</taxon>
        <taxon>Cyanophyceae</taxon>
        <taxon>Leptolyngbyales</taxon>
        <taxon>Leptolyngbyaceae</taxon>
        <taxon>Romeriopsis</taxon>
        <taxon>Romeriopsis navalis</taxon>
    </lineage>
</organism>
<dbReference type="RefSeq" id="WP_264323908.1">
    <property type="nucleotide sequence ID" value="NZ_JADEXQ010000011.1"/>
</dbReference>
<proteinExistence type="predicted"/>
<name>A0A928Z3D8_9CYAN</name>
<comment type="caution">
    <text evidence="2">The sequence shown here is derived from an EMBL/GenBank/DDBJ whole genome shotgun (WGS) entry which is preliminary data.</text>
</comment>
<feature type="signal peptide" evidence="1">
    <location>
        <begin position="1"/>
        <end position="31"/>
    </location>
</feature>
<dbReference type="GO" id="GO:0042597">
    <property type="term" value="C:periplasmic space"/>
    <property type="evidence" value="ECO:0007669"/>
    <property type="project" value="InterPro"/>
</dbReference>
<evidence type="ECO:0000256" key="1">
    <source>
        <dbReference type="SAM" id="SignalP"/>
    </source>
</evidence>
<gene>
    <name evidence="2" type="ORF">IQ266_04845</name>
</gene>
<evidence type="ECO:0000313" key="3">
    <source>
        <dbReference type="Proteomes" id="UP000625316"/>
    </source>
</evidence>
<dbReference type="EMBL" id="JADEXQ010000011">
    <property type="protein sequence ID" value="MBE9029088.1"/>
    <property type="molecule type" value="Genomic_DNA"/>
</dbReference>
<accession>A0A928Z3D8</accession>
<dbReference type="AlphaFoldDB" id="A0A928Z3D8"/>
<reference evidence="2" key="1">
    <citation type="submission" date="2020-10" db="EMBL/GenBank/DDBJ databases">
        <authorList>
            <person name="Castelo-Branco R."/>
            <person name="Eusebio N."/>
            <person name="Adriana R."/>
            <person name="Vieira A."/>
            <person name="Brugerolle De Fraissinette N."/>
            <person name="Rezende De Castro R."/>
            <person name="Schneider M.P."/>
            <person name="Vasconcelos V."/>
            <person name="Leao P.N."/>
        </authorList>
    </citation>
    <scope>NUCLEOTIDE SEQUENCE</scope>
    <source>
        <strain evidence="2">LEGE 11480</strain>
    </source>
</reference>
<feature type="chain" id="PRO_5038129253" evidence="1">
    <location>
        <begin position="32"/>
        <end position="144"/>
    </location>
</feature>
<dbReference type="Proteomes" id="UP000625316">
    <property type="component" value="Unassembled WGS sequence"/>
</dbReference>
<keyword evidence="3" id="KW-1185">Reference proteome</keyword>